<protein>
    <submittedName>
        <fullName evidence="1">Uncharacterized protein</fullName>
    </submittedName>
</protein>
<gene>
    <name evidence="1" type="ORF">DSOUD_0442</name>
</gene>
<evidence type="ECO:0000313" key="2">
    <source>
        <dbReference type="Proteomes" id="UP000057158"/>
    </source>
</evidence>
<sequence length="96" mass="10915">MRVRGQGRAREGRIISLDDYRKEEQLPLFEGLRLRLRRGRPELDEGAIERLCSRMVADLLLQFVDREGLIDYVEARLIEGAGAAPPALFAPSADRH</sequence>
<proteinExistence type="predicted"/>
<dbReference type="AlphaFoldDB" id="A0A0M5IKD7"/>
<accession>A0A0M5IKD7</accession>
<dbReference type="PATRIC" id="fig|1603606.3.peg.478"/>
<evidence type="ECO:0000313" key="1">
    <source>
        <dbReference type="EMBL" id="ALC15236.1"/>
    </source>
</evidence>
<dbReference type="Proteomes" id="UP000057158">
    <property type="component" value="Chromosome"/>
</dbReference>
<reference evidence="1 2" key="1">
    <citation type="submission" date="2015-07" db="EMBL/GenBank/DDBJ databases">
        <title>Isolation and Genomic Characterization of a Novel Halophilic Metal-Reducing Deltaproteobacterium from the Deep Subsurface.</title>
        <authorList>
            <person name="Badalamenti J.P."/>
            <person name="Summers Z.M."/>
            <person name="Gralnick J.A."/>
            <person name="Bond D.R."/>
        </authorList>
    </citation>
    <scope>NUCLEOTIDE SEQUENCE [LARGE SCALE GENOMIC DNA]</scope>
    <source>
        <strain evidence="1 2">WTL</strain>
    </source>
</reference>
<organism evidence="1 2">
    <name type="scientific">Desulfuromonas soudanensis</name>
    <dbReference type="NCBI Taxonomy" id="1603606"/>
    <lineage>
        <taxon>Bacteria</taxon>
        <taxon>Pseudomonadati</taxon>
        <taxon>Thermodesulfobacteriota</taxon>
        <taxon>Desulfuromonadia</taxon>
        <taxon>Desulfuromonadales</taxon>
        <taxon>Desulfuromonadaceae</taxon>
        <taxon>Desulfuromonas</taxon>
    </lineage>
</organism>
<dbReference type="RefSeq" id="WP_053549460.1">
    <property type="nucleotide sequence ID" value="NZ_CP010802.1"/>
</dbReference>
<dbReference type="KEGG" id="des:DSOUD_0442"/>
<dbReference type="EMBL" id="CP010802">
    <property type="protein sequence ID" value="ALC15236.1"/>
    <property type="molecule type" value="Genomic_DNA"/>
</dbReference>
<keyword evidence="2" id="KW-1185">Reference proteome</keyword>
<name>A0A0M5IKD7_9BACT</name>